<dbReference type="Proteomes" id="UP001193081">
    <property type="component" value="Unassembled WGS sequence"/>
</dbReference>
<organism evidence="2 3">
    <name type="scientific">Candidatus Chloroploca mongolica</name>
    <dbReference type="NCBI Taxonomy" id="2528176"/>
    <lineage>
        <taxon>Bacteria</taxon>
        <taxon>Bacillati</taxon>
        <taxon>Chloroflexota</taxon>
        <taxon>Chloroflexia</taxon>
        <taxon>Chloroflexales</taxon>
        <taxon>Chloroflexineae</taxon>
        <taxon>Oscillochloridaceae</taxon>
        <taxon>Candidatus Chloroploca</taxon>
    </lineage>
</organism>
<keyword evidence="3" id="KW-1185">Reference proteome</keyword>
<dbReference type="Gene3D" id="3.30.2010.10">
    <property type="entry name" value="Metalloproteases ('zincins'), catalytic domain"/>
    <property type="match status" value="1"/>
</dbReference>
<name>A0ABS4D810_9CHLR</name>
<dbReference type="EMBL" id="SIJK02000010">
    <property type="protein sequence ID" value="MBP1465562.1"/>
    <property type="molecule type" value="Genomic_DNA"/>
</dbReference>
<sequence>MKIKITRSEKRSKTVSARQDGDTIEILAPAHLSDEELQPIIAHLTGRIERRAQKEALDDANLHAIASELNHRYFQNALHWASITWSMQQNKRFGSCTPIDGTIRISHRLAHMPRFVQEYVVMHELAHLLEANHGARFWSIVEQYPLTERARGYLMAVGLEQLDNEA</sequence>
<dbReference type="InterPro" id="IPR053136">
    <property type="entry name" value="UTP_pyrophosphatase-like"/>
</dbReference>
<dbReference type="CDD" id="cd07344">
    <property type="entry name" value="M48_yhfN_like"/>
    <property type="match status" value="1"/>
</dbReference>
<dbReference type="Pfam" id="PF01863">
    <property type="entry name" value="YgjP-like"/>
    <property type="match status" value="1"/>
</dbReference>
<proteinExistence type="predicted"/>
<dbReference type="InterPro" id="IPR002725">
    <property type="entry name" value="YgjP-like_metallopeptidase"/>
</dbReference>
<evidence type="ECO:0000313" key="2">
    <source>
        <dbReference type="EMBL" id="MBP1465562.1"/>
    </source>
</evidence>
<gene>
    <name evidence="2" type="ORF">EYB53_007575</name>
</gene>
<accession>A0ABS4D810</accession>
<feature type="domain" description="YgjP-like metallopeptidase" evidence="1">
    <location>
        <begin position="87"/>
        <end position="144"/>
    </location>
</feature>
<protein>
    <submittedName>
        <fullName evidence="2">M48 family metallopeptidase</fullName>
    </submittedName>
</protein>
<dbReference type="PANTHER" id="PTHR30399:SF1">
    <property type="entry name" value="UTP PYROPHOSPHATASE"/>
    <property type="match status" value="1"/>
</dbReference>
<evidence type="ECO:0000259" key="1">
    <source>
        <dbReference type="Pfam" id="PF01863"/>
    </source>
</evidence>
<evidence type="ECO:0000313" key="3">
    <source>
        <dbReference type="Proteomes" id="UP001193081"/>
    </source>
</evidence>
<comment type="caution">
    <text evidence="2">The sequence shown here is derived from an EMBL/GenBank/DDBJ whole genome shotgun (WGS) entry which is preliminary data.</text>
</comment>
<dbReference type="PANTHER" id="PTHR30399">
    <property type="entry name" value="UNCHARACTERIZED PROTEIN YGJP"/>
    <property type="match status" value="1"/>
</dbReference>
<reference evidence="2 3" key="1">
    <citation type="submission" date="2021-03" db="EMBL/GenBank/DDBJ databases">
        <authorList>
            <person name="Grouzdev D.S."/>
        </authorList>
    </citation>
    <scope>NUCLEOTIDE SEQUENCE [LARGE SCALE GENOMIC DNA]</scope>
    <source>
        <strain evidence="2 3">M50-1</strain>
    </source>
</reference>
<dbReference type="RefSeq" id="WP_135477605.1">
    <property type="nucleotide sequence ID" value="NZ_SIJK02000010.1"/>
</dbReference>